<feature type="compositionally biased region" description="Acidic residues" evidence="2">
    <location>
        <begin position="161"/>
        <end position="170"/>
    </location>
</feature>
<feature type="coiled-coil region" evidence="1">
    <location>
        <begin position="76"/>
        <end position="103"/>
    </location>
</feature>
<dbReference type="EMBL" id="JAQQKX010000009">
    <property type="protein sequence ID" value="MDC7683976.1"/>
    <property type="molecule type" value="Genomic_DNA"/>
</dbReference>
<reference evidence="5 6" key="1">
    <citation type="submission" date="2023-01" db="EMBL/GenBank/DDBJ databases">
        <title>Novel species of the genus Asticcacaulis isolated from rivers.</title>
        <authorList>
            <person name="Lu H."/>
        </authorList>
    </citation>
    <scope>NUCLEOTIDE SEQUENCE [LARGE SCALE GENOMIC DNA]</scope>
    <source>
        <strain evidence="5 6">BYS171W</strain>
    </source>
</reference>
<evidence type="ECO:0000313" key="5">
    <source>
        <dbReference type="EMBL" id="MDC7683976.1"/>
    </source>
</evidence>
<feature type="compositionally biased region" description="Basic and acidic residues" evidence="2">
    <location>
        <begin position="129"/>
        <end position="147"/>
    </location>
</feature>
<evidence type="ECO:0000256" key="3">
    <source>
        <dbReference type="SAM" id="Phobius"/>
    </source>
</evidence>
<feature type="compositionally biased region" description="Basic and acidic residues" evidence="2">
    <location>
        <begin position="173"/>
        <end position="196"/>
    </location>
</feature>
<feature type="region of interest" description="Disordered" evidence="2">
    <location>
        <begin position="115"/>
        <end position="277"/>
    </location>
</feature>
<organism evidence="5 6">
    <name type="scientific">Asticcacaulis aquaticus</name>
    <dbReference type="NCBI Taxonomy" id="2984212"/>
    <lineage>
        <taxon>Bacteria</taxon>
        <taxon>Pseudomonadati</taxon>
        <taxon>Pseudomonadota</taxon>
        <taxon>Alphaproteobacteria</taxon>
        <taxon>Caulobacterales</taxon>
        <taxon>Caulobacteraceae</taxon>
        <taxon>Asticcacaulis</taxon>
    </lineage>
</organism>
<feature type="transmembrane region" description="Helical" evidence="3">
    <location>
        <begin position="6"/>
        <end position="24"/>
    </location>
</feature>
<keyword evidence="6" id="KW-1185">Reference proteome</keyword>
<dbReference type="Pfam" id="PF20072">
    <property type="entry name" value="DUF6468"/>
    <property type="match status" value="1"/>
</dbReference>
<dbReference type="Proteomes" id="UP001214854">
    <property type="component" value="Unassembled WGS sequence"/>
</dbReference>
<accession>A0ABT5HX14</accession>
<evidence type="ECO:0000256" key="1">
    <source>
        <dbReference type="SAM" id="Coils"/>
    </source>
</evidence>
<keyword evidence="3" id="KW-0812">Transmembrane</keyword>
<dbReference type="InterPro" id="IPR045531">
    <property type="entry name" value="DUF6468"/>
</dbReference>
<gene>
    <name evidence="5" type="ORF">PQU92_11865</name>
</gene>
<keyword evidence="3" id="KW-0472">Membrane</keyword>
<proteinExistence type="predicted"/>
<feature type="domain" description="DUF6468" evidence="4">
    <location>
        <begin position="33"/>
        <end position="108"/>
    </location>
</feature>
<evidence type="ECO:0000256" key="2">
    <source>
        <dbReference type="SAM" id="MobiDB-lite"/>
    </source>
</evidence>
<evidence type="ECO:0000313" key="6">
    <source>
        <dbReference type="Proteomes" id="UP001214854"/>
    </source>
</evidence>
<protein>
    <submittedName>
        <fullName evidence="5">DUF6468 domain-containing protein</fullName>
    </submittedName>
</protein>
<evidence type="ECO:0000259" key="4">
    <source>
        <dbReference type="Pfam" id="PF20072"/>
    </source>
</evidence>
<keyword evidence="3" id="KW-1133">Transmembrane helix</keyword>
<feature type="compositionally biased region" description="Basic and acidic residues" evidence="2">
    <location>
        <begin position="225"/>
        <end position="237"/>
    </location>
</feature>
<dbReference type="RefSeq" id="WP_272748435.1">
    <property type="nucleotide sequence ID" value="NZ_JAQQKX010000009.1"/>
</dbReference>
<name>A0ABT5HX14_9CAUL</name>
<comment type="caution">
    <text evidence="5">The sequence shown here is derived from an EMBL/GenBank/DDBJ whole genome shotgun (WGS) entry which is preliminary data.</text>
</comment>
<sequence length="277" mass="31351">MTAAGLIMDVVLMGLLLAALWFGVRLNGRLKNLRNGQESFIKAVGELDQAAIKAHASLRELHHNAEESQELLHGRIMAARDLLNKLESQINRAERAQRDLESGIATARVEPVEVVEEPPLRVQTQQRETQQREAQQREEWSRVRGAEARQTYAGNRRPAFDDEIEDDDLPLPDSRRLRDLNDRLSRRESAPKRDEEQVSEFGLQAINEMLRAFADPEGTGSSRPSARDDLPERKPEPAPRPASPRSRQPSVLDDELFGGKAEDADPTPPRPLFRRLR</sequence>
<keyword evidence="1" id="KW-0175">Coiled coil</keyword>